<gene>
    <name evidence="1" type="ORF">K3G42_026944</name>
</gene>
<evidence type="ECO:0000313" key="1">
    <source>
        <dbReference type="EMBL" id="KAH8017185.1"/>
    </source>
</evidence>
<comment type="caution">
    <text evidence="1">The sequence shown here is derived from an EMBL/GenBank/DDBJ whole genome shotgun (WGS) entry which is preliminary data.</text>
</comment>
<keyword evidence="2" id="KW-1185">Reference proteome</keyword>
<protein>
    <submittedName>
        <fullName evidence="1">Uncharacterized protein</fullName>
    </submittedName>
</protein>
<evidence type="ECO:0000313" key="2">
    <source>
        <dbReference type="Proteomes" id="UP000827872"/>
    </source>
</evidence>
<dbReference type="Proteomes" id="UP000827872">
    <property type="component" value="Linkage Group LG01"/>
</dbReference>
<dbReference type="EMBL" id="CM037614">
    <property type="protein sequence ID" value="KAH8017185.1"/>
    <property type="molecule type" value="Genomic_DNA"/>
</dbReference>
<reference evidence="1" key="1">
    <citation type="submission" date="2021-08" db="EMBL/GenBank/DDBJ databases">
        <title>The first chromosome-level gecko genome reveals the dynamic sex chromosomes of Neotropical dwarf geckos (Sphaerodactylidae: Sphaerodactylus).</title>
        <authorList>
            <person name="Pinto B.J."/>
            <person name="Keating S.E."/>
            <person name="Gamble T."/>
        </authorList>
    </citation>
    <scope>NUCLEOTIDE SEQUENCE</scope>
    <source>
        <strain evidence="1">TG3544</strain>
    </source>
</reference>
<proteinExistence type="predicted"/>
<accession>A0ACB8GCI0</accession>
<organism evidence="1 2">
    <name type="scientific">Sphaerodactylus townsendi</name>
    <dbReference type="NCBI Taxonomy" id="933632"/>
    <lineage>
        <taxon>Eukaryota</taxon>
        <taxon>Metazoa</taxon>
        <taxon>Chordata</taxon>
        <taxon>Craniata</taxon>
        <taxon>Vertebrata</taxon>
        <taxon>Euteleostomi</taxon>
        <taxon>Lepidosauria</taxon>
        <taxon>Squamata</taxon>
        <taxon>Bifurcata</taxon>
        <taxon>Gekkota</taxon>
        <taxon>Sphaerodactylidae</taxon>
        <taxon>Sphaerodactylus</taxon>
    </lineage>
</organism>
<sequence>MSISSYNGNEIYSSTPCMDFSAFLIVLVAFPPAGNIIHRTCTEKYWGGRVGGWERRAGVKEELLEWREMHTISLCLPCTDTSQYFCIRFDLQVLILLTWSRKAAGDTVLVSSDNGQRPH</sequence>
<name>A0ACB8GCI0_9SAUR</name>